<keyword evidence="3" id="KW-1185">Reference proteome</keyword>
<feature type="transmembrane region" description="Helical" evidence="1">
    <location>
        <begin position="26"/>
        <end position="45"/>
    </location>
</feature>
<dbReference type="OrthoDB" id="9958218at2"/>
<accession>A0A844HPY0</accession>
<evidence type="ECO:0000313" key="3">
    <source>
        <dbReference type="Proteomes" id="UP000449846"/>
    </source>
</evidence>
<dbReference type="RefSeq" id="WP_155039620.1">
    <property type="nucleotide sequence ID" value="NZ_JBHGCD010000010.1"/>
</dbReference>
<name>A0A844HPY0_9RHOB</name>
<protein>
    <submittedName>
        <fullName evidence="2">Uncharacterized protein</fullName>
    </submittedName>
</protein>
<reference evidence="2 3" key="1">
    <citation type="submission" date="2019-11" db="EMBL/GenBank/DDBJ databases">
        <authorList>
            <person name="Dong K."/>
        </authorList>
    </citation>
    <scope>NUCLEOTIDE SEQUENCE [LARGE SCALE GENOMIC DNA]</scope>
    <source>
        <strain evidence="2 3">NBRC 112902</strain>
    </source>
</reference>
<organism evidence="2 3">
    <name type="scientific">Paracoccus litorisediminis</name>
    <dbReference type="NCBI Taxonomy" id="2006130"/>
    <lineage>
        <taxon>Bacteria</taxon>
        <taxon>Pseudomonadati</taxon>
        <taxon>Pseudomonadota</taxon>
        <taxon>Alphaproteobacteria</taxon>
        <taxon>Rhodobacterales</taxon>
        <taxon>Paracoccaceae</taxon>
        <taxon>Paracoccus</taxon>
    </lineage>
</organism>
<evidence type="ECO:0000256" key="1">
    <source>
        <dbReference type="SAM" id="Phobius"/>
    </source>
</evidence>
<gene>
    <name evidence="2" type="ORF">GL300_10720</name>
</gene>
<sequence>MGKVTVLDPNAKAIYDLYENGKGRRYGLLFGVNGGAYALVGLLIGKDARLDALTWSPLTVWAFVLIPIAMIIYTGLMYQDILAFGMKMRGYAQELERDPDIFGPAGVAHLRYVCLLFAVAWAMAAVLACVEMS</sequence>
<keyword evidence="1" id="KW-0812">Transmembrane</keyword>
<comment type="caution">
    <text evidence="2">The sequence shown here is derived from an EMBL/GenBank/DDBJ whole genome shotgun (WGS) entry which is preliminary data.</text>
</comment>
<evidence type="ECO:0000313" key="2">
    <source>
        <dbReference type="EMBL" id="MTH59682.1"/>
    </source>
</evidence>
<feature type="transmembrane region" description="Helical" evidence="1">
    <location>
        <begin position="57"/>
        <end position="78"/>
    </location>
</feature>
<keyword evidence="1" id="KW-1133">Transmembrane helix</keyword>
<dbReference type="AlphaFoldDB" id="A0A844HPY0"/>
<keyword evidence="1" id="KW-0472">Membrane</keyword>
<proteinExistence type="predicted"/>
<feature type="transmembrane region" description="Helical" evidence="1">
    <location>
        <begin position="110"/>
        <end position="130"/>
    </location>
</feature>
<dbReference type="EMBL" id="WMIG01000004">
    <property type="protein sequence ID" value="MTH59682.1"/>
    <property type="molecule type" value="Genomic_DNA"/>
</dbReference>
<dbReference type="Proteomes" id="UP000449846">
    <property type="component" value="Unassembled WGS sequence"/>
</dbReference>